<dbReference type="EC" id="3.2.1.39" evidence="12"/>
<protein>
    <submittedName>
        <fullName evidence="12">Putative glucan endo-1,3-beta-D-glucosidase</fullName>
        <ecNumber evidence="12">3.2.1.39</ecNumber>
    </submittedName>
</protein>
<keyword evidence="7" id="KW-0325">Glycoprotein</keyword>
<feature type="compositionally biased region" description="Low complexity" evidence="9">
    <location>
        <begin position="138"/>
        <end position="151"/>
    </location>
</feature>
<dbReference type="PANTHER" id="PTHR31044:SF140">
    <property type="entry name" value="EXPRESSED PROTEIN"/>
    <property type="match status" value="1"/>
</dbReference>
<evidence type="ECO:0000256" key="1">
    <source>
        <dbReference type="ARBA" id="ARBA00004609"/>
    </source>
</evidence>
<dbReference type="Gramene" id="PRQ48173">
    <property type="protein sequence ID" value="PRQ48173"/>
    <property type="gene ID" value="RchiOBHm_Chr2g0107721"/>
</dbReference>
<sequence length="294" mass="31685">MVKMVWLIFFQLLFLGLSGARQESAQVLTLSETSHEVLQDSTYSVNPPPKVSPFSDETLKLVSSHSETLKKLGFLGLRNINVIVTNPKEAKPRTRKLSSIDPFPARPNPLPKTSDPPLHSSVGFSVPANVAKNPQPPQAQVASPAPAQTASPPIPETASPPVEMSFPEAPEISPVYHQATPPPFAYELPPCNPRAPAPGIGFVHKLWCVAKPTVPADTLQEAVDYACGAGGADCQEIMPSGNCYYPESVVAHASYAFNSYWQKNKRNGGTCSFGGTAMLINSDPSYQLCRFVIT</sequence>
<dbReference type="OrthoDB" id="421038at2759"/>
<evidence type="ECO:0000256" key="10">
    <source>
        <dbReference type="SAM" id="SignalP"/>
    </source>
</evidence>
<dbReference type="InterPro" id="IPR044788">
    <property type="entry name" value="X8_dom_prot"/>
</dbReference>
<dbReference type="GO" id="GO:0005886">
    <property type="term" value="C:plasma membrane"/>
    <property type="evidence" value="ECO:0007669"/>
    <property type="project" value="UniProtKB-SubCell"/>
</dbReference>
<comment type="caution">
    <text evidence="12">The sequence shown here is derived from an EMBL/GenBank/DDBJ whole genome shotgun (WGS) entry which is preliminary data.</text>
</comment>
<dbReference type="InterPro" id="IPR012946">
    <property type="entry name" value="X8"/>
</dbReference>
<keyword evidence="4 10" id="KW-0732">Signal</keyword>
<evidence type="ECO:0000256" key="8">
    <source>
        <dbReference type="ARBA" id="ARBA00023288"/>
    </source>
</evidence>
<reference evidence="12 13" key="1">
    <citation type="journal article" date="2018" name="Nat. Genet.">
        <title>The Rosa genome provides new insights in the design of modern roses.</title>
        <authorList>
            <person name="Bendahmane M."/>
        </authorList>
    </citation>
    <scope>NUCLEOTIDE SEQUENCE [LARGE SCALE GENOMIC DNA]</scope>
    <source>
        <strain evidence="13">cv. Old Blush</strain>
    </source>
</reference>
<evidence type="ECO:0000256" key="7">
    <source>
        <dbReference type="ARBA" id="ARBA00023180"/>
    </source>
</evidence>
<feature type="signal peptide" evidence="10">
    <location>
        <begin position="1"/>
        <end position="20"/>
    </location>
</feature>
<evidence type="ECO:0000313" key="12">
    <source>
        <dbReference type="EMBL" id="PRQ48173.1"/>
    </source>
</evidence>
<gene>
    <name evidence="12" type="ORF">RchiOBHm_Chr2g0107721</name>
</gene>
<dbReference type="AlphaFoldDB" id="A0A2P6RP14"/>
<evidence type="ECO:0000256" key="4">
    <source>
        <dbReference type="ARBA" id="ARBA00022729"/>
    </source>
</evidence>
<keyword evidence="12" id="KW-0326">Glycosidase</keyword>
<keyword evidence="2" id="KW-1003">Cell membrane</keyword>
<comment type="subcellular location">
    <subcellularLocation>
        <location evidence="1">Cell membrane</location>
        <topology evidence="1">Lipid-anchor</topology>
        <topology evidence="1">GPI-anchor</topology>
    </subcellularLocation>
</comment>
<evidence type="ECO:0000256" key="9">
    <source>
        <dbReference type="SAM" id="MobiDB-lite"/>
    </source>
</evidence>
<keyword evidence="5" id="KW-0472">Membrane</keyword>
<evidence type="ECO:0000256" key="6">
    <source>
        <dbReference type="ARBA" id="ARBA00023157"/>
    </source>
</evidence>
<keyword evidence="3" id="KW-0336">GPI-anchor</keyword>
<feature type="chain" id="PRO_5015203686" evidence="10">
    <location>
        <begin position="21"/>
        <end position="294"/>
    </location>
</feature>
<keyword evidence="13" id="KW-1185">Reference proteome</keyword>
<feature type="domain" description="X8" evidence="11">
    <location>
        <begin position="206"/>
        <end position="291"/>
    </location>
</feature>
<dbReference type="PANTHER" id="PTHR31044">
    <property type="entry name" value="BETA-1,3 GLUCANASE"/>
    <property type="match status" value="1"/>
</dbReference>
<dbReference type="EMBL" id="PDCK01000040">
    <property type="protein sequence ID" value="PRQ48173.1"/>
    <property type="molecule type" value="Genomic_DNA"/>
</dbReference>
<dbReference type="GO" id="GO:0009506">
    <property type="term" value="C:plasmodesma"/>
    <property type="evidence" value="ECO:0007669"/>
    <property type="project" value="UniProtKB-ARBA"/>
</dbReference>
<name>A0A2P6RP14_ROSCH</name>
<evidence type="ECO:0000256" key="5">
    <source>
        <dbReference type="ARBA" id="ARBA00023136"/>
    </source>
</evidence>
<organism evidence="12 13">
    <name type="scientific">Rosa chinensis</name>
    <name type="common">China rose</name>
    <dbReference type="NCBI Taxonomy" id="74649"/>
    <lineage>
        <taxon>Eukaryota</taxon>
        <taxon>Viridiplantae</taxon>
        <taxon>Streptophyta</taxon>
        <taxon>Embryophyta</taxon>
        <taxon>Tracheophyta</taxon>
        <taxon>Spermatophyta</taxon>
        <taxon>Magnoliopsida</taxon>
        <taxon>eudicotyledons</taxon>
        <taxon>Gunneridae</taxon>
        <taxon>Pentapetalae</taxon>
        <taxon>rosids</taxon>
        <taxon>fabids</taxon>
        <taxon>Rosales</taxon>
        <taxon>Rosaceae</taxon>
        <taxon>Rosoideae</taxon>
        <taxon>Rosoideae incertae sedis</taxon>
        <taxon>Rosa</taxon>
    </lineage>
</organism>
<dbReference type="SMART" id="SM00768">
    <property type="entry name" value="X8"/>
    <property type="match status" value="1"/>
</dbReference>
<evidence type="ECO:0000256" key="2">
    <source>
        <dbReference type="ARBA" id="ARBA00022475"/>
    </source>
</evidence>
<evidence type="ECO:0000313" key="13">
    <source>
        <dbReference type="Proteomes" id="UP000238479"/>
    </source>
</evidence>
<proteinExistence type="predicted"/>
<evidence type="ECO:0000256" key="3">
    <source>
        <dbReference type="ARBA" id="ARBA00022622"/>
    </source>
</evidence>
<keyword evidence="8" id="KW-0449">Lipoprotein</keyword>
<keyword evidence="6" id="KW-1015">Disulfide bond</keyword>
<dbReference type="FunFam" id="1.20.58.1040:FF:000001">
    <property type="entry name" value="Glucan endo-1,3-beta-glucosidase 4"/>
    <property type="match status" value="1"/>
</dbReference>
<keyword evidence="12" id="KW-0378">Hydrolase</keyword>
<dbReference type="Proteomes" id="UP000238479">
    <property type="component" value="Chromosome 2"/>
</dbReference>
<dbReference type="GO" id="GO:0098552">
    <property type="term" value="C:side of membrane"/>
    <property type="evidence" value="ECO:0007669"/>
    <property type="project" value="UniProtKB-KW"/>
</dbReference>
<dbReference type="Pfam" id="PF07983">
    <property type="entry name" value="X8"/>
    <property type="match status" value="1"/>
</dbReference>
<feature type="region of interest" description="Disordered" evidence="9">
    <location>
        <begin position="89"/>
        <end position="168"/>
    </location>
</feature>
<dbReference type="Gene3D" id="1.20.58.1040">
    <property type="match status" value="1"/>
</dbReference>
<evidence type="ECO:0000259" key="11">
    <source>
        <dbReference type="SMART" id="SM00768"/>
    </source>
</evidence>
<accession>A0A2P6RP14</accession>
<dbReference type="GO" id="GO:0042973">
    <property type="term" value="F:glucan endo-1,3-beta-D-glucosidase activity"/>
    <property type="evidence" value="ECO:0007669"/>
    <property type="project" value="UniProtKB-EC"/>
</dbReference>